<proteinExistence type="predicted"/>
<dbReference type="EMBL" id="HAHI01000009">
    <property type="protein sequence ID" value="SNX32745.1"/>
    <property type="molecule type" value="Transcribed_RNA"/>
</dbReference>
<organism evidence="2">
    <name type="scientific">Heteropoda jugulans</name>
    <dbReference type="NCBI Taxonomy" id="1358901"/>
    <lineage>
        <taxon>Eukaryota</taxon>
        <taxon>Metazoa</taxon>
        <taxon>Ecdysozoa</taxon>
        <taxon>Arthropoda</taxon>
        <taxon>Chelicerata</taxon>
        <taxon>Arachnida</taxon>
        <taxon>Araneae</taxon>
        <taxon>Araneomorphae</taxon>
        <taxon>Entelegynae</taxon>
        <taxon>Dionycha</taxon>
        <taxon>Sparassidae</taxon>
        <taxon>Heteropoda</taxon>
    </lineage>
</organism>
<keyword evidence="1" id="KW-0732">Signal</keyword>
<reference evidence="2" key="2">
    <citation type="submission" date="2019-05" db="EMBL/GenBank/DDBJ databases">
        <title>Unravelling the molecular evolution of spider venoms.</title>
        <authorList>
            <person name="Pineda S."/>
        </authorList>
    </citation>
    <scope>NUCLEOTIDE SEQUENCE</scope>
</reference>
<evidence type="ECO:0000256" key="1">
    <source>
        <dbReference type="SAM" id="SignalP"/>
    </source>
</evidence>
<dbReference type="AlphaFoldDB" id="A0A4Q8K0V3"/>
<evidence type="ECO:0000313" key="2">
    <source>
        <dbReference type="EMBL" id="SNX32745.1"/>
    </source>
</evidence>
<sequence>MSYLYLILFCLVICSTVSAEDALEPAEVQILSGESKREEGRRELTIVVGKSKKVIRIICDNDEDCGKKTLIAVHKAMESDFNFPRYG</sequence>
<feature type="signal peptide" evidence="1">
    <location>
        <begin position="1"/>
        <end position="19"/>
    </location>
</feature>
<name>A0A4Q8K0V3_9ARAC</name>
<protein>
    <submittedName>
        <fullName evidence="2">U39-Sparatoxin-Hju1b_1</fullName>
    </submittedName>
</protein>
<reference evidence="2" key="1">
    <citation type="submission" date="2017-05" db="EMBL/GenBank/DDBJ databases">
        <authorList>
            <person name="QRISCLOUD D."/>
        </authorList>
    </citation>
    <scope>NUCLEOTIDE SEQUENCE</scope>
</reference>
<accession>A0A4Q8K0V3</accession>
<feature type="chain" id="PRO_5020599108" evidence="1">
    <location>
        <begin position="20"/>
        <end position="87"/>
    </location>
</feature>